<dbReference type="InterPro" id="IPR018060">
    <property type="entry name" value="HTH_AraC"/>
</dbReference>
<evidence type="ECO:0000313" key="5">
    <source>
        <dbReference type="EMBL" id="QEE19403.1"/>
    </source>
</evidence>
<dbReference type="GO" id="GO:0043565">
    <property type="term" value="F:sequence-specific DNA binding"/>
    <property type="evidence" value="ECO:0007669"/>
    <property type="project" value="InterPro"/>
</dbReference>
<dbReference type="Gene3D" id="1.10.10.60">
    <property type="entry name" value="Homeodomain-like"/>
    <property type="match status" value="2"/>
</dbReference>
<evidence type="ECO:0000256" key="1">
    <source>
        <dbReference type="ARBA" id="ARBA00023015"/>
    </source>
</evidence>
<sequence length="299" mass="32542">MLTDLIEHGHMVRSFTLPKGPVSLHCMPGGAGLEQRENEAYSWDGLKRGPDPFMVIQHTIAGRGQLDYAGSHSVLSPGETMVLTFPHANRYWLARGDSWEYFWLVLNGREALRVARAVIDSAGPVLHLPTAAIDRLAEACLALVRGEKMLPGEASATAYGAVMALQDGVFGAQTGEETTTPQAVQRARHYIDAHLAEPVNVDRMARAAQVSRAHFVRQFTKAVGMPPSDFVFEQRMERASRLLLATDGAVGAIARACGFPDANYFAKAFRRHYGLSPTAYRAAGATLLPRRGADEAEGE</sequence>
<dbReference type="InterPro" id="IPR037923">
    <property type="entry name" value="HTH-like"/>
</dbReference>
<keyword evidence="1" id="KW-0805">Transcription regulation</keyword>
<dbReference type="PROSITE" id="PS01124">
    <property type="entry name" value="HTH_ARAC_FAMILY_2"/>
    <property type="match status" value="1"/>
</dbReference>
<dbReference type="Pfam" id="PF02311">
    <property type="entry name" value="AraC_binding"/>
    <property type="match status" value="1"/>
</dbReference>
<dbReference type="InterPro" id="IPR018062">
    <property type="entry name" value="HTH_AraC-typ_CS"/>
</dbReference>
<evidence type="ECO:0000256" key="3">
    <source>
        <dbReference type="ARBA" id="ARBA00023159"/>
    </source>
</evidence>
<evidence type="ECO:0000256" key="2">
    <source>
        <dbReference type="ARBA" id="ARBA00023125"/>
    </source>
</evidence>
<dbReference type="SMART" id="SM00342">
    <property type="entry name" value="HTH_ARAC"/>
    <property type="match status" value="1"/>
</dbReference>
<dbReference type="EMBL" id="CP041690">
    <property type="protein sequence ID" value="QEE19403.1"/>
    <property type="molecule type" value="Genomic_DNA"/>
</dbReference>
<dbReference type="Pfam" id="PF12833">
    <property type="entry name" value="HTH_18"/>
    <property type="match status" value="1"/>
</dbReference>
<accession>A0A5B9DJT2</accession>
<dbReference type="SUPFAM" id="SSF51215">
    <property type="entry name" value="Regulatory protein AraC"/>
    <property type="match status" value="1"/>
</dbReference>
<keyword evidence="2" id="KW-0238">DNA-binding</keyword>
<protein>
    <submittedName>
        <fullName evidence="5">AraC family transcriptional regulator</fullName>
    </submittedName>
</protein>
<dbReference type="AlphaFoldDB" id="A0A5B9DJT2"/>
<reference evidence="5 6" key="1">
    <citation type="journal article" date="2015" name="Int. J. Syst. Evol. Microbiol.">
        <title>Youhaiella tibetensis gen. nov., sp. nov., isolated from subsurface sediment.</title>
        <authorList>
            <person name="Wang Y.X."/>
            <person name="Huang F.Q."/>
            <person name="Nogi Y."/>
            <person name="Pang S.J."/>
            <person name="Wang P.K."/>
            <person name="Lv J."/>
        </authorList>
    </citation>
    <scope>NUCLEOTIDE SEQUENCE [LARGE SCALE GENOMIC DNA]</scope>
    <source>
        <strain evidence="6">fig4</strain>
    </source>
</reference>
<dbReference type="KEGG" id="yti:FNA67_04090"/>
<gene>
    <name evidence="5" type="ORF">FNA67_04090</name>
</gene>
<dbReference type="InterPro" id="IPR009057">
    <property type="entry name" value="Homeodomain-like_sf"/>
</dbReference>
<keyword evidence="6" id="KW-1185">Reference proteome</keyword>
<evidence type="ECO:0000256" key="4">
    <source>
        <dbReference type="ARBA" id="ARBA00023163"/>
    </source>
</evidence>
<name>A0A5B9DJT2_9HYPH</name>
<dbReference type="InterPro" id="IPR020449">
    <property type="entry name" value="Tscrpt_reg_AraC-type_HTH"/>
</dbReference>
<keyword evidence="3" id="KW-0010">Activator</keyword>
<dbReference type="InterPro" id="IPR003313">
    <property type="entry name" value="AraC-bd"/>
</dbReference>
<keyword evidence="4" id="KW-0804">Transcription</keyword>
<evidence type="ECO:0000313" key="6">
    <source>
        <dbReference type="Proteomes" id="UP000321062"/>
    </source>
</evidence>
<dbReference type="Proteomes" id="UP000321062">
    <property type="component" value="Chromosome"/>
</dbReference>
<proteinExistence type="predicted"/>
<dbReference type="RefSeq" id="WP_147655165.1">
    <property type="nucleotide sequence ID" value="NZ_BMFM01000001.1"/>
</dbReference>
<dbReference type="PANTHER" id="PTHR46796:SF6">
    <property type="entry name" value="ARAC SUBFAMILY"/>
    <property type="match status" value="1"/>
</dbReference>
<dbReference type="GO" id="GO:0003700">
    <property type="term" value="F:DNA-binding transcription factor activity"/>
    <property type="evidence" value="ECO:0007669"/>
    <property type="project" value="InterPro"/>
</dbReference>
<dbReference type="SUPFAM" id="SSF46689">
    <property type="entry name" value="Homeodomain-like"/>
    <property type="match status" value="2"/>
</dbReference>
<dbReference type="PANTHER" id="PTHR46796">
    <property type="entry name" value="HTH-TYPE TRANSCRIPTIONAL ACTIVATOR RHAS-RELATED"/>
    <property type="match status" value="1"/>
</dbReference>
<organism evidence="5 6">
    <name type="scientific">Paradevosia tibetensis</name>
    <dbReference type="NCBI Taxonomy" id="1447062"/>
    <lineage>
        <taxon>Bacteria</taxon>
        <taxon>Pseudomonadati</taxon>
        <taxon>Pseudomonadota</taxon>
        <taxon>Alphaproteobacteria</taxon>
        <taxon>Hyphomicrobiales</taxon>
        <taxon>Devosiaceae</taxon>
        <taxon>Paradevosia</taxon>
    </lineage>
</organism>
<dbReference type="PRINTS" id="PR00032">
    <property type="entry name" value="HTHARAC"/>
</dbReference>
<dbReference type="PROSITE" id="PS00041">
    <property type="entry name" value="HTH_ARAC_FAMILY_1"/>
    <property type="match status" value="1"/>
</dbReference>
<dbReference type="InterPro" id="IPR050204">
    <property type="entry name" value="AraC_XylS_family_regulators"/>
</dbReference>
<dbReference type="OrthoDB" id="9803764at2"/>